<evidence type="ECO:0000256" key="5">
    <source>
        <dbReference type="HAMAP-Rule" id="MF_00076"/>
    </source>
</evidence>
<dbReference type="SUPFAM" id="SSF54211">
    <property type="entry name" value="Ribosomal protein S5 domain 2-like"/>
    <property type="match status" value="2"/>
</dbReference>
<comment type="pathway">
    <text evidence="1 5 6">Amino-acid biosynthesis; L-histidine biosynthesis; L-histidine from 5-phospho-alpha-D-ribose 1-diphosphate: step 6/9.</text>
</comment>
<comment type="similarity">
    <text evidence="5 6">Belongs to the imidazoleglycerol-phosphate dehydratase family.</text>
</comment>
<dbReference type="PROSITE" id="PS00955">
    <property type="entry name" value="IGP_DEHYDRATASE_2"/>
    <property type="match status" value="1"/>
</dbReference>
<keyword evidence="8" id="KW-1185">Reference proteome</keyword>
<dbReference type="PROSITE" id="PS00954">
    <property type="entry name" value="IGP_DEHYDRATASE_1"/>
    <property type="match status" value="1"/>
</dbReference>
<dbReference type="EMBL" id="JBHTIO010000017">
    <property type="protein sequence ID" value="MFD0896732.1"/>
    <property type="molecule type" value="Genomic_DNA"/>
</dbReference>
<evidence type="ECO:0000256" key="1">
    <source>
        <dbReference type="ARBA" id="ARBA00005047"/>
    </source>
</evidence>
<evidence type="ECO:0000256" key="2">
    <source>
        <dbReference type="ARBA" id="ARBA00022605"/>
    </source>
</evidence>
<dbReference type="Gene3D" id="3.30.230.40">
    <property type="entry name" value="Imidazole glycerol phosphate dehydratase, domain 1"/>
    <property type="match status" value="2"/>
</dbReference>
<evidence type="ECO:0000313" key="7">
    <source>
        <dbReference type="EMBL" id="MFD0896732.1"/>
    </source>
</evidence>
<reference evidence="8" key="1">
    <citation type="journal article" date="2019" name="Int. J. Syst. Evol. Microbiol.">
        <title>The Global Catalogue of Microorganisms (GCM) 10K type strain sequencing project: providing services to taxonomists for standard genome sequencing and annotation.</title>
        <authorList>
            <consortium name="The Broad Institute Genomics Platform"/>
            <consortium name="The Broad Institute Genome Sequencing Center for Infectious Disease"/>
            <person name="Wu L."/>
            <person name="Ma J."/>
        </authorList>
    </citation>
    <scope>NUCLEOTIDE SEQUENCE [LARGE SCALE GENOMIC DNA]</scope>
    <source>
        <strain evidence="8">CCM 8925</strain>
    </source>
</reference>
<dbReference type="EC" id="4.2.1.19" evidence="5 6"/>
<dbReference type="RefSeq" id="WP_137637043.1">
    <property type="nucleotide sequence ID" value="NZ_BJDN01000005.1"/>
</dbReference>
<comment type="caution">
    <text evidence="7">The sequence shown here is derived from an EMBL/GenBank/DDBJ whole genome shotgun (WGS) entry which is preliminary data.</text>
</comment>
<gene>
    <name evidence="5 7" type="primary">hisB</name>
    <name evidence="7" type="ORF">ACFQZ7_03150</name>
</gene>
<dbReference type="InterPro" id="IPR020568">
    <property type="entry name" value="Ribosomal_Su5_D2-typ_SF"/>
</dbReference>
<organism evidence="7 8">
    <name type="scientific">Loigolactobacillus binensis</name>
    <dbReference type="NCBI Taxonomy" id="2559922"/>
    <lineage>
        <taxon>Bacteria</taxon>
        <taxon>Bacillati</taxon>
        <taxon>Bacillota</taxon>
        <taxon>Bacilli</taxon>
        <taxon>Lactobacillales</taxon>
        <taxon>Lactobacillaceae</taxon>
        <taxon>Loigolactobacillus</taxon>
    </lineage>
</organism>
<keyword evidence="2 5" id="KW-0028">Amino-acid biosynthesis</keyword>
<dbReference type="PANTHER" id="PTHR23133:SF2">
    <property type="entry name" value="IMIDAZOLEGLYCEROL-PHOSPHATE DEHYDRATASE"/>
    <property type="match status" value="1"/>
</dbReference>
<evidence type="ECO:0000256" key="6">
    <source>
        <dbReference type="RuleBase" id="RU000599"/>
    </source>
</evidence>
<accession>A0ABW3EBL0</accession>
<dbReference type="CDD" id="cd07914">
    <property type="entry name" value="IGPD"/>
    <property type="match status" value="1"/>
</dbReference>
<dbReference type="InterPro" id="IPR020565">
    <property type="entry name" value="ImidazoleglycerP_deHydtase_CS"/>
</dbReference>
<dbReference type="InterPro" id="IPR000807">
    <property type="entry name" value="ImidazoleglycerolP_deHydtase"/>
</dbReference>
<dbReference type="NCBIfam" id="NF002111">
    <property type="entry name" value="PRK00951.2-1"/>
    <property type="match status" value="1"/>
</dbReference>
<dbReference type="InterPro" id="IPR038494">
    <property type="entry name" value="IGPD_sf"/>
</dbReference>
<evidence type="ECO:0000313" key="8">
    <source>
        <dbReference type="Proteomes" id="UP001597104"/>
    </source>
</evidence>
<dbReference type="Proteomes" id="UP001597104">
    <property type="component" value="Unassembled WGS sequence"/>
</dbReference>
<comment type="subcellular location">
    <subcellularLocation>
        <location evidence="5 6">Cytoplasm</location>
    </subcellularLocation>
</comment>
<dbReference type="GO" id="GO:0004424">
    <property type="term" value="F:imidazoleglycerol-phosphate dehydratase activity"/>
    <property type="evidence" value="ECO:0007669"/>
    <property type="project" value="UniProtKB-EC"/>
</dbReference>
<dbReference type="Pfam" id="PF00475">
    <property type="entry name" value="IGPD"/>
    <property type="match status" value="1"/>
</dbReference>
<keyword evidence="4 5" id="KW-0456">Lyase</keyword>
<dbReference type="NCBIfam" id="NF002114">
    <property type="entry name" value="PRK00951.2-4"/>
    <property type="match status" value="1"/>
</dbReference>
<evidence type="ECO:0000256" key="4">
    <source>
        <dbReference type="ARBA" id="ARBA00023239"/>
    </source>
</evidence>
<name>A0ABW3EBL0_9LACO</name>
<sequence>MTRQAKITRNTQETQITVDLNLDDASTIKIDSGIGFLDHMLNAFAKHGRFGLIVKANGDLNVDPHHTTEDIAIVLGQCFKQALGDKAGIERFGTAFVPMDETLARVVIDLSGRAYLVFDAELPNPRLGTYDTEVTEDFFQGFAFNAELNCHATVLYGRNTHHKIEALFKALGRAMRGAVAINPEVKGIPSTKGVI</sequence>
<keyword evidence="5" id="KW-0963">Cytoplasm</keyword>
<comment type="catalytic activity">
    <reaction evidence="5 6">
        <text>D-erythro-1-(imidazol-4-yl)glycerol 3-phosphate = 3-(imidazol-4-yl)-2-oxopropyl phosphate + H2O</text>
        <dbReference type="Rhea" id="RHEA:11040"/>
        <dbReference type="ChEBI" id="CHEBI:15377"/>
        <dbReference type="ChEBI" id="CHEBI:57766"/>
        <dbReference type="ChEBI" id="CHEBI:58278"/>
        <dbReference type="EC" id="4.2.1.19"/>
    </reaction>
</comment>
<dbReference type="PANTHER" id="PTHR23133">
    <property type="entry name" value="IMIDAZOLEGLYCEROL-PHOSPHATE DEHYDRATASE HIS7"/>
    <property type="match status" value="1"/>
</dbReference>
<keyword evidence="3 5" id="KW-0368">Histidine biosynthesis</keyword>
<evidence type="ECO:0000256" key="3">
    <source>
        <dbReference type="ARBA" id="ARBA00023102"/>
    </source>
</evidence>
<proteinExistence type="inferred from homology"/>
<dbReference type="NCBIfam" id="NF002107">
    <property type="entry name" value="PRK00951.1-2"/>
    <property type="match status" value="1"/>
</dbReference>
<protein>
    <recommendedName>
        <fullName evidence="5 6">Imidazoleglycerol-phosphate dehydratase</fullName>
        <shortName evidence="5">IGPD</shortName>
        <ecNumber evidence="5 6">4.2.1.19</ecNumber>
    </recommendedName>
</protein>
<dbReference type="HAMAP" id="MF_00076">
    <property type="entry name" value="HisB"/>
    <property type="match status" value="1"/>
</dbReference>